<evidence type="ECO:0000259" key="2">
    <source>
        <dbReference type="Pfam" id="PF13847"/>
    </source>
</evidence>
<feature type="compositionally biased region" description="Low complexity" evidence="1">
    <location>
        <begin position="69"/>
        <end position="79"/>
    </location>
</feature>
<feature type="compositionally biased region" description="Basic and acidic residues" evidence="1">
    <location>
        <begin position="24"/>
        <end position="35"/>
    </location>
</feature>
<dbReference type="STRING" id="1314781.A0A165NBN1"/>
<name>A0A165NBN1_EXIGL</name>
<evidence type="ECO:0000313" key="4">
    <source>
        <dbReference type="Proteomes" id="UP000077266"/>
    </source>
</evidence>
<dbReference type="PANTHER" id="PTHR43591">
    <property type="entry name" value="METHYLTRANSFERASE"/>
    <property type="match status" value="1"/>
</dbReference>
<feature type="domain" description="Methyltransferase" evidence="2">
    <location>
        <begin position="150"/>
        <end position="249"/>
    </location>
</feature>
<dbReference type="CDD" id="cd02440">
    <property type="entry name" value="AdoMet_MTases"/>
    <property type="match status" value="1"/>
</dbReference>
<dbReference type="Gene3D" id="3.40.50.150">
    <property type="entry name" value="Vaccinia Virus protein VP39"/>
    <property type="match status" value="1"/>
</dbReference>
<dbReference type="GO" id="GO:0008168">
    <property type="term" value="F:methyltransferase activity"/>
    <property type="evidence" value="ECO:0007669"/>
    <property type="project" value="UniProtKB-KW"/>
</dbReference>
<dbReference type="AlphaFoldDB" id="A0A165NBN1"/>
<dbReference type="InterPro" id="IPR029063">
    <property type="entry name" value="SAM-dependent_MTases_sf"/>
</dbReference>
<evidence type="ECO:0000256" key="1">
    <source>
        <dbReference type="SAM" id="MobiDB-lite"/>
    </source>
</evidence>
<dbReference type="OrthoDB" id="2013972at2759"/>
<keyword evidence="4" id="KW-1185">Reference proteome</keyword>
<feature type="region of interest" description="Disordered" evidence="1">
    <location>
        <begin position="1"/>
        <end position="79"/>
    </location>
</feature>
<dbReference type="InParanoid" id="A0A165NBN1"/>
<dbReference type="InterPro" id="IPR025714">
    <property type="entry name" value="Methyltranfer_dom"/>
</dbReference>
<dbReference type="EMBL" id="KV425900">
    <property type="protein sequence ID" value="KZW00512.1"/>
    <property type="molecule type" value="Genomic_DNA"/>
</dbReference>
<sequence length="404" mass="44711">MSCHVLLAAGDDGESDAATARSPVRLDHDSSDSEAQRFSPLFSPRATSSTFSEEIDSSVGDESDRDELASLSSLNSPAPSVYSLTESLIQASFRKEFGRDVQNHSEVYHLPADVPEFERLNKQHMMLTWVVGKYPAPLMDVLEDEPQGPQKAVLDLGCGTGAWLGDIAADFPHVDAVGVDLVPPQLTYVPPNVRMEVDDINLGLEHFYGQFDVVNARLISAGIKDYAGLIDQMSRILRPHGLVILSECDFRVYNEDMEPFSLTAPPAATTSAAAASEPPAVARYIGHMRKCIRARGGHVDAASLLHRWVSQHRSFTDVVYRDIYFPLSPFARGDSHEMRRQRKIGFLARDDSLAFMESARPLVLKGGVPEEEADNLLVAARSELMEGRLPCYMRMQCVYARKRT</sequence>
<protein>
    <submittedName>
        <fullName evidence="3">S-adenosyl-L-methionine-dependent methyltransferase</fullName>
    </submittedName>
</protein>
<proteinExistence type="predicted"/>
<gene>
    <name evidence="3" type="ORF">EXIGLDRAFT_639251</name>
</gene>
<evidence type="ECO:0000313" key="3">
    <source>
        <dbReference type="EMBL" id="KZW00512.1"/>
    </source>
</evidence>
<dbReference type="SUPFAM" id="SSF53335">
    <property type="entry name" value="S-adenosyl-L-methionine-dependent methyltransferases"/>
    <property type="match status" value="1"/>
</dbReference>
<dbReference type="Pfam" id="PF13847">
    <property type="entry name" value="Methyltransf_31"/>
    <property type="match status" value="1"/>
</dbReference>
<dbReference type="Proteomes" id="UP000077266">
    <property type="component" value="Unassembled WGS sequence"/>
</dbReference>
<keyword evidence="3" id="KW-0808">Transferase</keyword>
<reference evidence="3 4" key="1">
    <citation type="journal article" date="2016" name="Mol. Biol. Evol.">
        <title>Comparative Genomics of Early-Diverging Mushroom-Forming Fungi Provides Insights into the Origins of Lignocellulose Decay Capabilities.</title>
        <authorList>
            <person name="Nagy L.G."/>
            <person name="Riley R."/>
            <person name="Tritt A."/>
            <person name="Adam C."/>
            <person name="Daum C."/>
            <person name="Floudas D."/>
            <person name="Sun H."/>
            <person name="Yadav J.S."/>
            <person name="Pangilinan J."/>
            <person name="Larsson K.H."/>
            <person name="Matsuura K."/>
            <person name="Barry K."/>
            <person name="Labutti K."/>
            <person name="Kuo R."/>
            <person name="Ohm R.A."/>
            <person name="Bhattacharya S.S."/>
            <person name="Shirouzu T."/>
            <person name="Yoshinaga Y."/>
            <person name="Martin F.M."/>
            <person name="Grigoriev I.V."/>
            <person name="Hibbett D.S."/>
        </authorList>
    </citation>
    <scope>NUCLEOTIDE SEQUENCE [LARGE SCALE GENOMIC DNA]</scope>
    <source>
        <strain evidence="3 4">HHB12029</strain>
    </source>
</reference>
<organism evidence="3 4">
    <name type="scientific">Exidia glandulosa HHB12029</name>
    <dbReference type="NCBI Taxonomy" id="1314781"/>
    <lineage>
        <taxon>Eukaryota</taxon>
        <taxon>Fungi</taxon>
        <taxon>Dikarya</taxon>
        <taxon>Basidiomycota</taxon>
        <taxon>Agaricomycotina</taxon>
        <taxon>Agaricomycetes</taxon>
        <taxon>Auriculariales</taxon>
        <taxon>Exidiaceae</taxon>
        <taxon>Exidia</taxon>
    </lineage>
</organism>
<feature type="compositionally biased region" description="Acidic residues" evidence="1">
    <location>
        <begin position="53"/>
        <end position="65"/>
    </location>
</feature>
<dbReference type="GO" id="GO:0032259">
    <property type="term" value="P:methylation"/>
    <property type="evidence" value="ECO:0007669"/>
    <property type="project" value="UniProtKB-KW"/>
</dbReference>
<keyword evidence="3" id="KW-0489">Methyltransferase</keyword>
<accession>A0A165NBN1</accession>